<evidence type="ECO:0000313" key="5">
    <source>
        <dbReference type="Proteomes" id="UP000600247"/>
    </source>
</evidence>
<dbReference type="Gene3D" id="1.20.120.450">
    <property type="entry name" value="dinb family like domain"/>
    <property type="match status" value="1"/>
</dbReference>
<evidence type="ECO:0000256" key="1">
    <source>
        <dbReference type="ARBA" id="ARBA00008635"/>
    </source>
</evidence>
<reference evidence="4 5" key="1">
    <citation type="journal article" date="2014" name="Int. J. Syst. Evol. Microbiol.">
        <title>Complete genome sequence of Corynebacterium casei LMG S-19264T (=DSM 44701T), isolated from a smear-ripened cheese.</title>
        <authorList>
            <consortium name="US DOE Joint Genome Institute (JGI-PGF)"/>
            <person name="Walter F."/>
            <person name="Albersmeier A."/>
            <person name="Kalinowski J."/>
            <person name="Ruckert C."/>
        </authorList>
    </citation>
    <scope>NUCLEOTIDE SEQUENCE [LARGE SCALE GENOMIC DNA]</scope>
    <source>
        <strain evidence="4 5">CGMCC 1.15286</strain>
    </source>
</reference>
<sequence>MPALQQMKSLLYDEIELIVRTSVNLLSKIKQEDLGFRPRENMRSLRELAEHLAAIPAVDLFILQQKTEDEVRTLEAVYAAEEKLDALSARMQDGLKALREYMDGLTDDEFLHLQTKPFYLDHGATQAKWLVEIVTHLQHHRGQLFTYLKMQGYEVNMFDLY</sequence>
<dbReference type="Pfam" id="PF05163">
    <property type="entry name" value="DinB"/>
    <property type="match status" value="1"/>
</dbReference>
<dbReference type="InterPro" id="IPR034660">
    <property type="entry name" value="DinB/YfiT-like"/>
</dbReference>
<protein>
    <recommendedName>
        <fullName evidence="6">Damage-inducible protein DinB</fullName>
    </recommendedName>
</protein>
<evidence type="ECO:0000256" key="2">
    <source>
        <dbReference type="ARBA" id="ARBA00022723"/>
    </source>
</evidence>
<evidence type="ECO:0000313" key="4">
    <source>
        <dbReference type="EMBL" id="GGG54172.1"/>
    </source>
</evidence>
<comment type="similarity">
    <text evidence="1">Belongs to the DinB family.</text>
</comment>
<keyword evidence="2 3" id="KW-0479">Metal-binding</keyword>
<gene>
    <name evidence="4" type="ORF">GCM10010918_03740</name>
</gene>
<evidence type="ECO:0008006" key="6">
    <source>
        <dbReference type="Google" id="ProtNLM"/>
    </source>
</evidence>
<dbReference type="GO" id="GO:0046872">
    <property type="term" value="F:metal ion binding"/>
    <property type="evidence" value="ECO:0007669"/>
    <property type="project" value="UniProtKB-KW"/>
</dbReference>
<comment type="caution">
    <text evidence="4">The sequence shown here is derived from an EMBL/GenBank/DDBJ whole genome shotgun (WGS) entry which is preliminary data.</text>
</comment>
<dbReference type="SUPFAM" id="SSF109854">
    <property type="entry name" value="DinB/YfiT-like putative metalloenzymes"/>
    <property type="match status" value="1"/>
</dbReference>
<feature type="binding site" evidence="3">
    <location>
        <position position="136"/>
    </location>
    <ligand>
        <name>a divalent metal cation</name>
        <dbReference type="ChEBI" id="CHEBI:60240"/>
    </ligand>
</feature>
<organism evidence="4 5">
    <name type="scientific">Paenibacillus radicis</name>
    <name type="common">ex Gao et al. 2016</name>
    <dbReference type="NCBI Taxonomy" id="1737354"/>
    <lineage>
        <taxon>Bacteria</taxon>
        <taxon>Bacillati</taxon>
        <taxon>Bacillota</taxon>
        <taxon>Bacilli</taxon>
        <taxon>Bacillales</taxon>
        <taxon>Paenibacillaceae</taxon>
        <taxon>Paenibacillus</taxon>
    </lineage>
</organism>
<keyword evidence="5" id="KW-1185">Reference proteome</keyword>
<dbReference type="AlphaFoldDB" id="A0A917GR65"/>
<feature type="binding site" evidence="3">
    <location>
        <position position="140"/>
    </location>
    <ligand>
        <name>a divalent metal cation</name>
        <dbReference type="ChEBI" id="CHEBI:60240"/>
    </ligand>
</feature>
<accession>A0A917GR65</accession>
<evidence type="ECO:0000256" key="3">
    <source>
        <dbReference type="PIRSR" id="PIRSR607837-1"/>
    </source>
</evidence>
<name>A0A917GR65_9BACL</name>
<dbReference type="InterPro" id="IPR007837">
    <property type="entry name" value="DinB"/>
</dbReference>
<dbReference type="EMBL" id="BMHY01000001">
    <property type="protein sequence ID" value="GGG54172.1"/>
    <property type="molecule type" value="Genomic_DNA"/>
</dbReference>
<feature type="binding site" evidence="3">
    <location>
        <position position="51"/>
    </location>
    <ligand>
        <name>a divalent metal cation</name>
        <dbReference type="ChEBI" id="CHEBI:60240"/>
    </ligand>
</feature>
<dbReference type="Proteomes" id="UP000600247">
    <property type="component" value="Unassembled WGS sequence"/>
</dbReference>
<proteinExistence type="inferred from homology"/>